<dbReference type="Pfam" id="PF02424">
    <property type="entry name" value="ApbE"/>
    <property type="match status" value="1"/>
</dbReference>
<dbReference type="GO" id="GO:0016740">
    <property type="term" value="F:transferase activity"/>
    <property type="evidence" value="ECO:0007669"/>
    <property type="project" value="UniProtKB-KW"/>
</dbReference>
<evidence type="ECO:0000313" key="13">
    <source>
        <dbReference type="Proteomes" id="UP000199632"/>
    </source>
</evidence>
<evidence type="ECO:0000256" key="9">
    <source>
        <dbReference type="ARBA" id="ARBA00031306"/>
    </source>
</evidence>
<keyword evidence="6" id="KW-0479">Metal-binding</keyword>
<dbReference type="STRING" id="137265.SAMN05421684_3755"/>
<keyword evidence="4" id="KW-0285">Flavoprotein</keyword>
<dbReference type="InterPro" id="IPR024932">
    <property type="entry name" value="ApbE"/>
</dbReference>
<keyword evidence="8" id="KW-0460">Magnesium</keyword>
<reference evidence="13" key="1">
    <citation type="submission" date="2016-10" db="EMBL/GenBank/DDBJ databases">
        <authorList>
            <person name="Varghese N."/>
            <person name="Submissions S."/>
        </authorList>
    </citation>
    <scope>NUCLEOTIDE SEQUENCE [LARGE SCALE GENOMIC DNA]</scope>
    <source>
        <strain evidence="13">DSM 44718</strain>
    </source>
</reference>
<dbReference type="EMBL" id="FNQB01000002">
    <property type="protein sequence ID" value="SDZ24018.1"/>
    <property type="molecule type" value="Genomic_DNA"/>
</dbReference>
<dbReference type="PANTHER" id="PTHR30040">
    <property type="entry name" value="THIAMINE BIOSYNTHESIS LIPOPROTEIN APBE"/>
    <property type="match status" value="1"/>
</dbReference>
<evidence type="ECO:0000256" key="8">
    <source>
        <dbReference type="ARBA" id="ARBA00022842"/>
    </source>
</evidence>
<evidence type="ECO:0000256" key="3">
    <source>
        <dbReference type="ARBA" id="ARBA00016337"/>
    </source>
</evidence>
<accession>A0A1H3RFN8</accession>
<evidence type="ECO:0000256" key="2">
    <source>
        <dbReference type="ARBA" id="ARBA00011955"/>
    </source>
</evidence>
<protein>
    <recommendedName>
        <fullName evidence="3">FAD:protein FMN transferase</fullName>
        <ecNumber evidence="2">2.7.1.180</ecNumber>
    </recommendedName>
    <alternativeName>
        <fullName evidence="9">Flavin transferase</fullName>
    </alternativeName>
</protein>
<dbReference type="Gene3D" id="3.10.520.10">
    <property type="entry name" value="ApbE-like domains"/>
    <property type="match status" value="1"/>
</dbReference>
<evidence type="ECO:0000256" key="5">
    <source>
        <dbReference type="ARBA" id="ARBA00022679"/>
    </source>
</evidence>
<keyword evidence="7" id="KW-0274">FAD</keyword>
<dbReference type="GO" id="GO:0046872">
    <property type="term" value="F:metal ion binding"/>
    <property type="evidence" value="ECO:0007669"/>
    <property type="project" value="UniProtKB-KW"/>
</dbReference>
<evidence type="ECO:0000313" key="12">
    <source>
        <dbReference type="EMBL" id="SDZ24018.1"/>
    </source>
</evidence>
<dbReference type="AlphaFoldDB" id="A0A1H3RFN8"/>
<feature type="compositionally biased region" description="Pro residues" evidence="11">
    <location>
        <begin position="36"/>
        <end position="53"/>
    </location>
</feature>
<evidence type="ECO:0000256" key="7">
    <source>
        <dbReference type="ARBA" id="ARBA00022827"/>
    </source>
</evidence>
<comment type="catalytic activity">
    <reaction evidence="10">
        <text>L-threonyl-[protein] + FAD = FMN-L-threonyl-[protein] + AMP + H(+)</text>
        <dbReference type="Rhea" id="RHEA:36847"/>
        <dbReference type="Rhea" id="RHEA-COMP:11060"/>
        <dbReference type="Rhea" id="RHEA-COMP:11061"/>
        <dbReference type="ChEBI" id="CHEBI:15378"/>
        <dbReference type="ChEBI" id="CHEBI:30013"/>
        <dbReference type="ChEBI" id="CHEBI:57692"/>
        <dbReference type="ChEBI" id="CHEBI:74257"/>
        <dbReference type="ChEBI" id="CHEBI:456215"/>
        <dbReference type="EC" id="2.7.1.180"/>
    </reaction>
</comment>
<dbReference type="InterPro" id="IPR003374">
    <property type="entry name" value="ApbE-like_sf"/>
</dbReference>
<keyword evidence="12" id="KW-0449">Lipoprotein</keyword>
<keyword evidence="13" id="KW-1185">Reference proteome</keyword>
<dbReference type="SUPFAM" id="SSF143631">
    <property type="entry name" value="ApbE-like"/>
    <property type="match status" value="1"/>
</dbReference>
<feature type="region of interest" description="Disordered" evidence="11">
    <location>
        <begin position="21"/>
        <end position="55"/>
    </location>
</feature>
<proteinExistence type="predicted"/>
<evidence type="ECO:0000256" key="4">
    <source>
        <dbReference type="ARBA" id="ARBA00022630"/>
    </source>
</evidence>
<name>A0A1H3RFN8_9ACTN</name>
<sequence>MVLTRVLLVALVASVFGNSGRRQVPASGSARGSGQGPPPGAAPPENAPPPPPAFTQWPMLSVAGDDPSTVNTSEWTLWDEPVRVSVTEAGKLDRAAELVGGELDAIDVAASRLRPDSELASAGDGSEVSPLLAELVAVALSAARETDGDVDPTVGAMLGSLGYDPDFGALVATRPTRHVQVGQLAVYRPPTWEEVRLDDRRLTIPEGVTLDLSDTMRARAVDRCAALVAATLDTGVLVSVGGDVATAGPAPRAGWPLLVRDGPVDPAARVSLPGGAAVSTASSHHRHWDTAEELLHQIIDPETGHAARPVWRTASVAAFSALRATAVANASLARGVVAPSWLEALAAPARLVGNDRSLRFFGTWPTAADT</sequence>
<dbReference type="OrthoDB" id="9778595at2"/>
<evidence type="ECO:0000256" key="6">
    <source>
        <dbReference type="ARBA" id="ARBA00022723"/>
    </source>
</evidence>
<dbReference type="PANTHER" id="PTHR30040:SF2">
    <property type="entry name" value="FAD:PROTEIN FMN TRANSFERASE"/>
    <property type="match status" value="1"/>
</dbReference>
<evidence type="ECO:0000256" key="11">
    <source>
        <dbReference type="SAM" id="MobiDB-lite"/>
    </source>
</evidence>
<comment type="cofactor">
    <cofactor evidence="1">
        <name>Mg(2+)</name>
        <dbReference type="ChEBI" id="CHEBI:18420"/>
    </cofactor>
</comment>
<keyword evidence="5" id="KW-0808">Transferase</keyword>
<dbReference type="Proteomes" id="UP000199632">
    <property type="component" value="Unassembled WGS sequence"/>
</dbReference>
<gene>
    <name evidence="12" type="ORF">SAMN05421684_3755</name>
</gene>
<organism evidence="12 13">
    <name type="scientific">Asanoa ishikariensis</name>
    <dbReference type="NCBI Taxonomy" id="137265"/>
    <lineage>
        <taxon>Bacteria</taxon>
        <taxon>Bacillati</taxon>
        <taxon>Actinomycetota</taxon>
        <taxon>Actinomycetes</taxon>
        <taxon>Micromonosporales</taxon>
        <taxon>Micromonosporaceae</taxon>
        <taxon>Asanoa</taxon>
    </lineage>
</organism>
<dbReference type="EC" id="2.7.1.180" evidence="2"/>
<evidence type="ECO:0000256" key="1">
    <source>
        <dbReference type="ARBA" id="ARBA00001946"/>
    </source>
</evidence>
<evidence type="ECO:0000256" key="10">
    <source>
        <dbReference type="ARBA" id="ARBA00048540"/>
    </source>
</evidence>